<dbReference type="AlphaFoldDB" id="A0A317PQQ8"/>
<dbReference type="EMBL" id="QGTR01000001">
    <property type="protein sequence ID" value="PWW03828.1"/>
    <property type="molecule type" value="Genomic_DNA"/>
</dbReference>
<feature type="compositionally biased region" description="Low complexity" evidence="1">
    <location>
        <begin position="364"/>
        <end position="373"/>
    </location>
</feature>
<dbReference type="InterPro" id="IPR023606">
    <property type="entry name" value="CoA-Trfase_III_dom_1_sf"/>
</dbReference>
<dbReference type="SUPFAM" id="SSF89796">
    <property type="entry name" value="CoA-transferase family III (CaiB/BaiF)"/>
    <property type="match status" value="1"/>
</dbReference>
<dbReference type="InterPro" id="IPR044855">
    <property type="entry name" value="CoA-Trfase_III_dom3_sf"/>
</dbReference>
<feature type="region of interest" description="Disordered" evidence="1">
    <location>
        <begin position="314"/>
        <end position="414"/>
    </location>
</feature>
<dbReference type="Gene3D" id="3.30.1540.10">
    <property type="entry name" value="formyl-coa transferase, domain 3"/>
    <property type="match status" value="1"/>
</dbReference>
<evidence type="ECO:0000256" key="1">
    <source>
        <dbReference type="SAM" id="MobiDB-lite"/>
    </source>
</evidence>
<dbReference type="GO" id="GO:0003824">
    <property type="term" value="F:catalytic activity"/>
    <property type="evidence" value="ECO:0007669"/>
    <property type="project" value="InterPro"/>
</dbReference>
<keyword evidence="3" id="KW-1185">Reference proteome</keyword>
<proteinExistence type="predicted"/>
<dbReference type="Proteomes" id="UP000246352">
    <property type="component" value="Unassembled WGS sequence"/>
</dbReference>
<dbReference type="PANTHER" id="PTHR48228">
    <property type="entry name" value="SUCCINYL-COA--D-CITRAMALATE COA-TRANSFERASE"/>
    <property type="match status" value="1"/>
</dbReference>
<gene>
    <name evidence="2" type="ORF">DFR52_101517</name>
</gene>
<sequence length="414" mass="42616">MGPLEGIRVVEFDAIGPVPLCAMLLADMGADIVRIARPGGQAAFEDLGEAILHRGRAGVELDLKQAADREAALALVEMADIVIEGFRPGVMERLGLGPDVCLARNPALVYGRMTGWGQSGPLSPRAGHDINYLAISGALGAIGEAGGAPVPPLNLVADYGGGAMFLLAGVLAAQISSRRTGHGQVVDAAMSDGVPVLMSLFHALRQSGGWREERGSNLLDGGAPFYRCYSCAGGGHVAVGALEPQFFARLVAGLGLDPGRYRQHDRAGWPAMEADFAGAFLSRGRDDWAAAFAGSDACVTPVLSMAEAAEHPHNSARASFVRGPAPGPEQGADAESGPGDVTGRQSHAETSEGPDGEPGDESGRAAAGGLLQPAPAPRFGRTPSAIRPQSAATAAEMLSRWRSPPAADDGRDPD</sequence>
<evidence type="ECO:0000313" key="2">
    <source>
        <dbReference type="EMBL" id="PWW03828.1"/>
    </source>
</evidence>
<dbReference type="Pfam" id="PF02515">
    <property type="entry name" value="CoA_transf_3"/>
    <property type="match status" value="1"/>
</dbReference>
<organism evidence="2 3">
    <name type="scientific">Hoeflea marina</name>
    <dbReference type="NCBI Taxonomy" id="274592"/>
    <lineage>
        <taxon>Bacteria</taxon>
        <taxon>Pseudomonadati</taxon>
        <taxon>Pseudomonadota</taxon>
        <taxon>Alphaproteobacteria</taxon>
        <taxon>Hyphomicrobiales</taxon>
        <taxon>Rhizobiaceae</taxon>
        <taxon>Hoeflea</taxon>
    </lineage>
</organism>
<comment type="caution">
    <text evidence="2">The sequence shown here is derived from an EMBL/GenBank/DDBJ whole genome shotgun (WGS) entry which is preliminary data.</text>
</comment>
<reference evidence="2 3" key="1">
    <citation type="submission" date="2018-05" db="EMBL/GenBank/DDBJ databases">
        <title>Genomic Encyclopedia of Type Strains, Phase IV (KMG-IV): sequencing the most valuable type-strain genomes for metagenomic binning, comparative biology and taxonomic classification.</title>
        <authorList>
            <person name="Goeker M."/>
        </authorList>
    </citation>
    <scope>NUCLEOTIDE SEQUENCE [LARGE SCALE GENOMIC DNA]</scope>
    <source>
        <strain evidence="2 3">DSM 16791</strain>
    </source>
</reference>
<dbReference type="PANTHER" id="PTHR48228:SF5">
    <property type="entry name" value="ALPHA-METHYLACYL-COA RACEMASE"/>
    <property type="match status" value="1"/>
</dbReference>
<evidence type="ECO:0000313" key="3">
    <source>
        <dbReference type="Proteomes" id="UP000246352"/>
    </source>
</evidence>
<dbReference type="InterPro" id="IPR050509">
    <property type="entry name" value="CoA-transferase_III"/>
</dbReference>
<protein>
    <submittedName>
        <fullName evidence="2">Alpha-methylacyl-CoA racemase</fullName>
    </submittedName>
</protein>
<dbReference type="OrthoDB" id="9806585at2"/>
<name>A0A317PQQ8_9HYPH</name>
<accession>A0A317PQQ8</accession>
<dbReference type="RefSeq" id="WP_110030335.1">
    <property type="nucleotide sequence ID" value="NZ_QGTR01000001.1"/>
</dbReference>
<dbReference type="Gene3D" id="3.40.50.10540">
    <property type="entry name" value="Crotonobetainyl-coa:carnitine coa-transferase, domain 1"/>
    <property type="match status" value="1"/>
</dbReference>
<dbReference type="InterPro" id="IPR003673">
    <property type="entry name" value="CoA-Trfase_fam_III"/>
</dbReference>